<dbReference type="AlphaFoldDB" id="A0A0P4WEF5"/>
<dbReference type="SUPFAM" id="SSF52025">
    <property type="entry name" value="PA domain"/>
    <property type="match status" value="1"/>
</dbReference>
<dbReference type="Gene3D" id="3.50.30.30">
    <property type="match status" value="1"/>
</dbReference>
<accession>A0A0P4WEF5</accession>
<dbReference type="InterPro" id="IPR003137">
    <property type="entry name" value="PA_domain"/>
</dbReference>
<dbReference type="PANTHER" id="PTHR22702">
    <property type="entry name" value="PROTEASE-ASSOCIATED DOMAIN-CONTAINING PROTEIN"/>
    <property type="match status" value="1"/>
</dbReference>
<evidence type="ECO:0000256" key="2">
    <source>
        <dbReference type="ARBA" id="ARBA00023180"/>
    </source>
</evidence>
<evidence type="ECO:0000259" key="4">
    <source>
        <dbReference type="Pfam" id="PF02225"/>
    </source>
</evidence>
<feature type="domain" description="PA" evidence="4">
    <location>
        <begin position="82"/>
        <end position="166"/>
    </location>
</feature>
<dbReference type="InterPro" id="IPR046450">
    <property type="entry name" value="PA_dom_sf"/>
</dbReference>
<protein>
    <recommendedName>
        <fullName evidence="4">PA domain-containing protein</fullName>
    </recommendedName>
</protein>
<keyword evidence="1 3" id="KW-0732">Signal</keyword>
<evidence type="ECO:0000256" key="1">
    <source>
        <dbReference type="ARBA" id="ARBA00022729"/>
    </source>
</evidence>
<feature type="chain" id="PRO_5006070459" description="PA domain-containing protein" evidence="3">
    <location>
        <begin position="26"/>
        <end position="205"/>
    </location>
</feature>
<evidence type="ECO:0000313" key="5">
    <source>
        <dbReference type="EMBL" id="JAI67125.1"/>
    </source>
</evidence>
<dbReference type="Pfam" id="PF02225">
    <property type="entry name" value="PA"/>
    <property type="match status" value="1"/>
</dbReference>
<name>A0A0P4WEF5_SCYOL</name>
<organism evidence="5">
    <name type="scientific">Scylla olivacea</name>
    <name type="common">Orange mud crab</name>
    <name type="synonym">Cancer olivacea</name>
    <dbReference type="NCBI Taxonomy" id="85551"/>
    <lineage>
        <taxon>Eukaryota</taxon>
        <taxon>Metazoa</taxon>
        <taxon>Ecdysozoa</taxon>
        <taxon>Arthropoda</taxon>
        <taxon>Crustacea</taxon>
        <taxon>Multicrustacea</taxon>
        <taxon>Malacostraca</taxon>
        <taxon>Eumalacostraca</taxon>
        <taxon>Eucarida</taxon>
        <taxon>Decapoda</taxon>
        <taxon>Pleocyemata</taxon>
        <taxon>Brachyura</taxon>
        <taxon>Eubrachyura</taxon>
        <taxon>Portunoidea</taxon>
        <taxon>Portunidae</taxon>
        <taxon>Portuninae</taxon>
        <taxon>Scylla</taxon>
    </lineage>
</organism>
<proteinExistence type="predicted"/>
<reference evidence="5" key="1">
    <citation type="submission" date="2015-09" db="EMBL/GenBank/DDBJ databases">
        <title>Scylla olivacea transcriptome.</title>
        <authorList>
            <person name="Ikhwanuddin M."/>
        </authorList>
    </citation>
    <scope>NUCLEOTIDE SEQUENCE</scope>
</reference>
<keyword evidence="2" id="KW-0325">Glycoprotein</keyword>
<feature type="signal peptide" evidence="3">
    <location>
        <begin position="1"/>
        <end position="25"/>
    </location>
</feature>
<evidence type="ECO:0000256" key="3">
    <source>
        <dbReference type="SAM" id="SignalP"/>
    </source>
</evidence>
<dbReference type="EMBL" id="GDRN01040980">
    <property type="protein sequence ID" value="JAI67125.1"/>
    <property type="molecule type" value="Transcribed_RNA"/>
</dbReference>
<sequence>MLWKAVNLLLLALLFLLLPLRDCVRQELFSNAVWNEATIYDFIEDDIFFEILYPKELGYTYRLRQAKNFGTPFERIFKGIRLVLADPLECCSLPYNAPELQGAVALVSRGGCSFVSKAVKAEQAGALAVIVMDNDKDNDEMYVEMVEDNTNRKPNIPAGFLLGRSGYMIARTLRDEHEEAAIINIPVNMTSVPFHKLNQPPWILW</sequence>
<dbReference type="PANTHER" id="PTHR22702:SF1">
    <property type="entry name" value="PROTEASE-ASSOCIATED DOMAIN-CONTAINING PROTEIN 1"/>
    <property type="match status" value="1"/>
</dbReference>